<dbReference type="Pfam" id="PF11209">
    <property type="entry name" value="LmeA"/>
    <property type="match status" value="1"/>
</dbReference>
<evidence type="ECO:0000313" key="2">
    <source>
        <dbReference type="EMBL" id="GAA2566835.1"/>
    </source>
</evidence>
<accession>A0ABN3P6V5</accession>
<feature type="transmembrane region" description="Helical" evidence="1">
    <location>
        <begin position="25"/>
        <end position="47"/>
    </location>
</feature>
<dbReference type="RefSeq" id="WP_344225983.1">
    <property type="nucleotide sequence ID" value="NZ_BAAARI010000001.1"/>
</dbReference>
<protein>
    <recommendedName>
        <fullName evidence="4">DUF2993 domain-containing protein</fullName>
    </recommendedName>
</protein>
<sequence>MSEVMGLFDDQDDAPRTARRRRWPWLVAVLVVLLLIVAAFFAGEWVARDLVTKAVKQQLVSRLDLAADQQIDVDIADPSLLLDLALGQVGEVRISADDVTIGDFTGDVSVTLHDLGIRAPFTLASGQATVSLDAEQLRPLLAEAAPVSIDGLTIAEPDVSASSQLSVFGVAVPVDVALTPSSADGQLVLTPVSLSVAGAEVTADGLRAQFGSVAEPLLAGYRVCVAQYLPRGLTLSRVAVHGDRLWADFDIAGELLTDAGAREKGSCA</sequence>
<keyword evidence="1" id="KW-0812">Transmembrane</keyword>
<keyword evidence="1" id="KW-0472">Membrane</keyword>
<reference evidence="2 3" key="1">
    <citation type="journal article" date="2019" name="Int. J. Syst. Evol. Microbiol.">
        <title>The Global Catalogue of Microorganisms (GCM) 10K type strain sequencing project: providing services to taxonomists for standard genome sequencing and annotation.</title>
        <authorList>
            <consortium name="The Broad Institute Genomics Platform"/>
            <consortium name="The Broad Institute Genome Sequencing Center for Infectious Disease"/>
            <person name="Wu L."/>
            <person name="Ma J."/>
        </authorList>
    </citation>
    <scope>NUCLEOTIDE SEQUENCE [LARGE SCALE GENOMIC DNA]</scope>
    <source>
        <strain evidence="2 3">JCM 16365</strain>
    </source>
</reference>
<keyword evidence="1" id="KW-1133">Transmembrane helix</keyword>
<evidence type="ECO:0000313" key="3">
    <source>
        <dbReference type="Proteomes" id="UP001500274"/>
    </source>
</evidence>
<evidence type="ECO:0000256" key="1">
    <source>
        <dbReference type="SAM" id="Phobius"/>
    </source>
</evidence>
<gene>
    <name evidence="2" type="ORF">GCM10009862_01870</name>
</gene>
<organism evidence="2 3">
    <name type="scientific">Microbacterium binotii</name>
    <dbReference type="NCBI Taxonomy" id="462710"/>
    <lineage>
        <taxon>Bacteria</taxon>
        <taxon>Bacillati</taxon>
        <taxon>Actinomycetota</taxon>
        <taxon>Actinomycetes</taxon>
        <taxon>Micrococcales</taxon>
        <taxon>Microbacteriaceae</taxon>
        <taxon>Microbacterium</taxon>
    </lineage>
</organism>
<comment type="caution">
    <text evidence="2">The sequence shown here is derived from an EMBL/GenBank/DDBJ whole genome shotgun (WGS) entry which is preliminary data.</text>
</comment>
<keyword evidence="3" id="KW-1185">Reference proteome</keyword>
<dbReference type="EMBL" id="BAAARI010000001">
    <property type="protein sequence ID" value="GAA2566835.1"/>
    <property type="molecule type" value="Genomic_DNA"/>
</dbReference>
<evidence type="ECO:0008006" key="4">
    <source>
        <dbReference type="Google" id="ProtNLM"/>
    </source>
</evidence>
<name>A0ABN3P6V5_9MICO</name>
<dbReference type="Proteomes" id="UP001500274">
    <property type="component" value="Unassembled WGS sequence"/>
</dbReference>
<proteinExistence type="predicted"/>
<dbReference type="InterPro" id="IPR021373">
    <property type="entry name" value="DUF2993"/>
</dbReference>